<keyword evidence="5" id="KW-1133">Transmembrane helix</keyword>
<reference evidence="8" key="2">
    <citation type="submission" date="2021-04" db="EMBL/GenBank/DDBJ databases">
        <authorList>
            <person name="Gilroy R."/>
        </authorList>
    </citation>
    <scope>NUCLEOTIDE SEQUENCE</scope>
    <source>
        <strain evidence="8">ChiSxjej1B13-11774</strain>
    </source>
</reference>
<evidence type="ECO:0000256" key="2">
    <source>
        <dbReference type="ARBA" id="ARBA00008806"/>
    </source>
</evidence>
<accession>A0A9D2EPI5</accession>
<dbReference type="InterPro" id="IPR027417">
    <property type="entry name" value="P-loop_NTPase"/>
</dbReference>
<protein>
    <submittedName>
        <fullName evidence="8">Type IV secretory system conjugative DNA transfer family protein</fullName>
    </submittedName>
</protein>
<dbReference type="InterPro" id="IPR051539">
    <property type="entry name" value="T4SS-coupling_protein"/>
</dbReference>
<dbReference type="GO" id="GO:0005886">
    <property type="term" value="C:plasma membrane"/>
    <property type="evidence" value="ECO:0007669"/>
    <property type="project" value="UniProtKB-SubCell"/>
</dbReference>
<feature type="region of interest" description="Disordered" evidence="7">
    <location>
        <begin position="584"/>
        <end position="623"/>
    </location>
</feature>
<dbReference type="InterPro" id="IPR003688">
    <property type="entry name" value="TraG/VirD4"/>
</dbReference>
<evidence type="ECO:0000313" key="9">
    <source>
        <dbReference type="Proteomes" id="UP000824048"/>
    </source>
</evidence>
<dbReference type="Proteomes" id="UP000824048">
    <property type="component" value="Unassembled WGS sequence"/>
</dbReference>
<proteinExistence type="inferred from homology"/>
<evidence type="ECO:0000256" key="4">
    <source>
        <dbReference type="ARBA" id="ARBA00022692"/>
    </source>
</evidence>
<dbReference type="AlphaFoldDB" id="A0A9D2EPI5"/>
<dbReference type="CDD" id="cd01127">
    <property type="entry name" value="TrwB_TraG_TraD_VirD4"/>
    <property type="match status" value="1"/>
</dbReference>
<evidence type="ECO:0000256" key="1">
    <source>
        <dbReference type="ARBA" id="ARBA00004651"/>
    </source>
</evidence>
<comment type="subcellular location">
    <subcellularLocation>
        <location evidence="1">Cell membrane</location>
        <topology evidence="1">Multi-pass membrane protein</topology>
    </subcellularLocation>
</comment>
<evidence type="ECO:0000256" key="6">
    <source>
        <dbReference type="ARBA" id="ARBA00023136"/>
    </source>
</evidence>
<dbReference type="PANTHER" id="PTHR37937:SF1">
    <property type="entry name" value="CONJUGATIVE TRANSFER: DNA TRANSPORT"/>
    <property type="match status" value="1"/>
</dbReference>
<organism evidence="8 9">
    <name type="scientific">Candidatus Gemmiger excrementigallinarum</name>
    <dbReference type="NCBI Taxonomy" id="2838609"/>
    <lineage>
        <taxon>Bacteria</taxon>
        <taxon>Bacillati</taxon>
        <taxon>Bacillota</taxon>
        <taxon>Clostridia</taxon>
        <taxon>Eubacteriales</taxon>
        <taxon>Gemmiger</taxon>
    </lineage>
</organism>
<keyword evidence="3" id="KW-1003">Cell membrane</keyword>
<keyword evidence="4" id="KW-0812">Transmembrane</keyword>
<evidence type="ECO:0000256" key="7">
    <source>
        <dbReference type="SAM" id="MobiDB-lite"/>
    </source>
</evidence>
<keyword evidence="6" id="KW-0472">Membrane</keyword>
<evidence type="ECO:0000256" key="5">
    <source>
        <dbReference type="ARBA" id="ARBA00022989"/>
    </source>
</evidence>
<dbReference type="PANTHER" id="PTHR37937">
    <property type="entry name" value="CONJUGATIVE TRANSFER: DNA TRANSPORT"/>
    <property type="match status" value="1"/>
</dbReference>
<name>A0A9D2EPI5_9FIRM</name>
<comment type="caution">
    <text evidence="8">The sequence shown here is derived from an EMBL/GenBank/DDBJ whole genome shotgun (WGS) entry which is preliminary data.</text>
</comment>
<reference evidence="8" key="1">
    <citation type="journal article" date="2021" name="PeerJ">
        <title>Extensive microbial diversity within the chicken gut microbiome revealed by metagenomics and culture.</title>
        <authorList>
            <person name="Gilroy R."/>
            <person name="Ravi A."/>
            <person name="Getino M."/>
            <person name="Pursley I."/>
            <person name="Horton D.L."/>
            <person name="Alikhan N.F."/>
            <person name="Baker D."/>
            <person name="Gharbi K."/>
            <person name="Hall N."/>
            <person name="Watson M."/>
            <person name="Adriaenssens E.M."/>
            <person name="Foster-Nyarko E."/>
            <person name="Jarju S."/>
            <person name="Secka A."/>
            <person name="Antonio M."/>
            <person name="Oren A."/>
            <person name="Chaudhuri R.R."/>
            <person name="La Ragione R."/>
            <person name="Hildebrand F."/>
            <person name="Pallen M.J."/>
        </authorList>
    </citation>
    <scope>NUCLEOTIDE SEQUENCE</scope>
    <source>
        <strain evidence="8">ChiSxjej1B13-11774</strain>
    </source>
</reference>
<comment type="similarity">
    <text evidence="2">Belongs to the VirD4/TraG family.</text>
</comment>
<sequence>MKRGLRPLLTIVIVYALATALQMGAGYAPGDGLLVLAKLLAALLAAALVEMYNRAPLAVKDVQAGHGQHGDAHFMEPEEVKRVYQEVQQGHETQPAMLVGASKSTWLVDTSDQSVLMVAPPGAGKSTSLYIPTITYNARVNLRTQDAQGIGQGTSMVLVSVKDDLYTITSAELKKCGYRVLKLDLRNVFCSCHFNLLYRVNIEIDAWRKEQDAKQRAVHYATAERYAKVIASAIIGNTGSVNSGDSSEYFNETARGLITGLVLLVSQYGQDGERHIVSVFNLIVELAGADNPEKGNTVQKSRLAAMLEGVTDRRIKGYISTTTSADIRTTLNIVSSALSKLLKFVDAELEQLICTHDNDLDAEQFIERPTAIFLIAPDENETRHFLASLFVRFLTDDLIALAERQGGHCPRPFYYFLDEFGNFPAIPGVTSLFSAIRSRGGRILVAVQSYSQFLLKYDKNVTEIIKDNCQILLNTFVSPSAQDTATSISKMLGDETILTGSSSRSDGKTTSSHQLMGRPLMSPAQMVRIQRDTWIVEKAGYTPMKTHLEGYWKYLSLAPQEQDATGENDYLEIKLLSTESLRQALGSAPARPHTPPAATREPRRKLGASRREAAALYPGKFNP</sequence>
<evidence type="ECO:0000256" key="3">
    <source>
        <dbReference type="ARBA" id="ARBA00022475"/>
    </source>
</evidence>
<feature type="compositionally biased region" description="Low complexity" evidence="7">
    <location>
        <begin position="588"/>
        <end position="599"/>
    </location>
</feature>
<evidence type="ECO:0000313" key="8">
    <source>
        <dbReference type="EMBL" id="HIZ41519.1"/>
    </source>
</evidence>
<dbReference type="SUPFAM" id="SSF52540">
    <property type="entry name" value="P-loop containing nucleoside triphosphate hydrolases"/>
    <property type="match status" value="1"/>
</dbReference>
<dbReference type="Pfam" id="PF02534">
    <property type="entry name" value="T4SS-DNA_transf"/>
    <property type="match status" value="1"/>
</dbReference>
<dbReference type="EMBL" id="DXBP01000020">
    <property type="protein sequence ID" value="HIZ41519.1"/>
    <property type="molecule type" value="Genomic_DNA"/>
</dbReference>
<dbReference type="Gene3D" id="3.40.50.300">
    <property type="entry name" value="P-loop containing nucleotide triphosphate hydrolases"/>
    <property type="match status" value="1"/>
</dbReference>
<gene>
    <name evidence="8" type="ORF">H9811_03035</name>
</gene>